<organism evidence="2 3">
    <name type="scientific">Roseimicrobium gellanilyticum</name>
    <dbReference type="NCBI Taxonomy" id="748857"/>
    <lineage>
        <taxon>Bacteria</taxon>
        <taxon>Pseudomonadati</taxon>
        <taxon>Verrucomicrobiota</taxon>
        <taxon>Verrucomicrobiia</taxon>
        <taxon>Verrucomicrobiales</taxon>
        <taxon>Verrucomicrobiaceae</taxon>
        <taxon>Roseimicrobium</taxon>
    </lineage>
</organism>
<dbReference type="Pfam" id="PF01148">
    <property type="entry name" value="CTP_transf_1"/>
    <property type="match status" value="1"/>
</dbReference>
<feature type="transmembrane region" description="Helical" evidence="1">
    <location>
        <begin position="255"/>
        <end position="277"/>
    </location>
</feature>
<keyword evidence="1" id="KW-1133">Transmembrane helix</keyword>
<keyword evidence="2" id="KW-0548">Nucleotidyltransferase</keyword>
<evidence type="ECO:0000313" key="2">
    <source>
        <dbReference type="EMBL" id="RBP46324.1"/>
    </source>
</evidence>
<evidence type="ECO:0000313" key="3">
    <source>
        <dbReference type="Proteomes" id="UP000253426"/>
    </source>
</evidence>
<keyword evidence="1" id="KW-0472">Membrane</keyword>
<evidence type="ECO:0000256" key="1">
    <source>
        <dbReference type="SAM" id="Phobius"/>
    </source>
</evidence>
<dbReference type="AlphaFoldDB" id="A0A366HTT0"/>
<dbReference type="OrthoDB" id="9799199at2"/>
<feature type="transmembrane region" description="Helical" evidence="1">
    <location>
        <begin position="12"/>
        <end position="34"/>
    </location>
</feature>
<keyword evidence="2" id="KW-0808">Transferase</keyword>
<name>A0A366HTT0_9BACT</name>
<sequence>MFTASINWSSQVSQNVMMVVFGVLVVASVVGFILSKTAKSESGKATVSNLNARTKSWWVMVLVIIGALSLSSPGTAIVFGLVSFLALREFLTATPTRRADHWALFVSFFIIVPYQFYLVAVNWYGMFAIMIPVYAFVLIPMLTVLQGDVQDFLERNARTQWGLMVCVYFISHIPMIMNLNVETMRMGPGGLVLFLIAVTQGSDVLQYVWGKLCGKRPIVPKVSPKKTVEGFIGGVATASLIGAGMFRLTPFSPGQAFLVAMLLCITGFFGGLVMSAIKRERGIKDWGTLIEGHGGMLDRIDSLCFSAPVFFHVLRYFFQPD</sequence>
<feature type="transmembrane region" description="Helical" evidence="1">
    <location>
        <begin position="157"/>
        <end position="177"/>
    </location>
</feature>
<feature type="transmembrane region" description="Helical" evidence="1">
    <location>
        <begin position="123"/>
        <end position="145"/>
    </location>
</feature>
<feature type="transmembrane region" description="Helical" evidence="1">
    <location>
        <begin position="57"/>
        <end position="87"/>
    </location>
</feature>
<dbReference type="Proteomes" id="UP000253426">
    <property type="component" value="Unassembled WGS sequence"/>
</dbReference>
<feature type="transmembrane region" description="Helical" evidence="1">
    <location>
        <begin position="189"/>
        <end position="209"/>
    </location>
</feature>
<dbReference type="GO" id="GO:0005886">
    <property type="term" value="C:plasma membrane"/>
    <property type="evidence" value="ECO:0007669"/>
    <property type="project" value="TreeGrafter"/>
</dbReference>
<dbReference type="PANTHER" id="PTHR43535:SF1">
    <property type="entry name" value="PHOSPHATIDATE CYTIDYLYLTRANSFERASE"/>
    <property type="match status" value="1"/>
</dbReference>
<reference evidence="2 3" key="1">
    <citation type="submission" date="2018-06" db="EMBL/GenBank/DDBJ databases">
        <title>Genomic Encyclopedia of Type Strains, Phase IV (KMG-IV): sequencing the most valuable type-strain genomes for metagenomic binning, comparative biology and taxonomic classification.</title>
        <authorList>
            <person name="Goeker M."/>
        </authorList>
    </citation>
    <scope>NUCLEOTIDE SEQUENCE [LARGE SCALE GENOMIC DNA]</scope>
    <source>
        <strain evidence="2 3">DSM 25532</strain>
    </source>
</reference>
<feature type="transmembrane region" description="Helical" evidence="1">
    <location>
        <begin position="99"/>
        <end position="117"/>
    </location>
</feature>
<dbReference type="EMBL" id="QNRR01000002">
    <property type="protein sequence ID" value="RBP46324.1"/>
    <property type="molecule type" value="Genomic_DNA"/>
</dbReference>
<gene>
    <name evidence="2" type="ORF">DES53_102713</name>
</gene>
<accession>A0A366HTT0</accession>
<keyword evidence="3" id="KW-1185">Reference proteome</keyword>
<dbReference type="RefSeq" id="WP_113957849.1">
    <property type="nucleotide sequence ID" value="NZ_QNRR01000002.1"/>
</dbReference>
<protein>
    <submittedName>
        <fullName evidence="2">Phosphatidate cytidylyltransferase</fullName>
    </submittedName>
</protein>
<dbReference type="PANTHER" id="PTHR43535">
    <property type="entry name" value="PHOSPHATIDATE CYTIDYLYLTRANSFERASE"/>
    <property type="match status" value="1"/>
</dbReference>
<dbReference type="GO" id="GO:0009273">
    <property type="term" value="P:peptidoglycan-based cell wall biogenesis"/>
    <property type="evidence" value="ECO:0007669"/>
    <property type="project" value="TreeGrafter"/>
</dbReference>
<comment type="caution">
    <text evidence="2">The sequence shown here is derived from an EMBL/GenBank/DDBJ whole genome shotgun (WGS) entry which is preliminary data.</text>
</comment>
<dbReference type="GO" id="GO:0016779">
    <property type="term" value="F:nucleotidyltransferase activity"/>
    <property type="evidence" value="ECO:0007669"/>
    <property type="project" value="UniProtKB-KW"/>
</dbReference>
<keyword evidence="1" id="KW-0812">Transmembrane</keyword>
<proteinExistence type="predicted"/>